<keyword evidence="3 5" id="KW-1133">Transmembrane helix</keyword>
<dbReference type="PANTHER" id="PTHR30520">
    <property type="entry name" value="FORMATE TRANSPORTER-RELATED"/>
    <property type="match status" value="1"/>
</dbReference>
<sequence length="278" mass="30546">MSEERRRELGENDLPVEQHLQDAFESTMEEGAERLHRTFRSLVITGLFGGMEIGVGVMAYLAVLEETDSHLLAGLAFGIGFIAVLLAHSELFTEDFHIPVMALVTRQASIWRLLRLWAVTLVSNLAGGLIIMWLVVQAFPQWHGLLGETAHHYADAPFSLQTACLALLGGSTITLMTRMQKGTDSEIVRVVAAIGGGFLLAGLQLFHSILDSLFIFGAMMSGAEITVLQWLGWFGYTVVFNVLGGLLLVTALRIVRTKELVAHYRDQTPPDPDAPHHS</sequence>
<dbReference type="InterPro" id="IPR023271">
    <property type="entry name" value="Aquaporin-like"/>
</dbReference>
<keyword evidence="2 5" id="KW-0812">Transmembrane</keyword>
<protein>
    <submittedName>
        <fullName evidence="6">Formate/nitrite transporter FocA, FNT family</fullName>
    </submittedName>
</protein>
<dbReference type="Gene3D" id="1.20.1080.10">
    <property type="entry name" value="Glycerol uptake facilitator protein"/>
    <property type="match status" value="1"/>
</dbReference>
<keyword evidence="7" id="KW-1185">Reference proteome</keyword>
<evidence type="ECO:0000256" key="4">
    <source>
        <dbReference type="ARBA" id="ARBA00023136"/>
    </source>
</evidence>
<dbReference type="AlphaFoldDB" id="A0A1I7MS39"/>
<evidence type="ECO:0000256" key="3">
    <source>
        <dbReference type="ARBA" id="ARBA00022989"/>
    </source>
</evidence>
<feature type="transmembrane region" description="Helical" evidence="5">
    <location>
        <begin position="113"/>
        <end position="136"/>
    </location>
</feature>
<comment type="subcellular location">
    <subcellularLocation>
        <location evidence="1">Membrane</location>
        <topology evidence="1">Multi-pass membrane protein</topology>
    </subcellularLocation>
</comment>
<evidence type="ECO:0000256" key="2">
    <source>
        <dbReference type="ARBA" id="ARBA00022692"/>
    </source>
</evidence>
<dbReference type="EMBL" id="FPCG01000013">
    <property type="protein sequence ID" value="SFV24738.1"/>
    <property type="molecule type" value="Genomic_DNA"/>
</dbReference>
<evidence type="ECO:0000256" key="1">
    <source>
        <dbReference type="ARBA" id="ARBA00004141"/>
    </source>
</evidence>
<dbReference type="GO" id="GO:0015499">
    <property type="term" value="F:formate transmembrane transporter activity"/>
    <property type="evidence" value="ECO:0007669"/>
    <property type="project" value="TreeGrafter"/>
</dbReference>
<evidence type="ECO:0000256" key="5">
    <source>
        <dbReference type="SAM" id="Phobius"/>
    </source>
</evidence>
<proteinExistence type="predicted"/>
<name>A0A1I7MS39_9MICC</name>
<dbReference type="InterPro" id="IPR000292">
    <property type="entry name" value="For/NO2_transpt"/>
</dbReference>
<dbReference type="STRING" id="574650.SAMN04487966_11319"/>
<feature type="transmembrane region" description="Helical" evidence="5">
    <location>
        <begin position="69"/>
        <end position="92"/>
    </location>
</feature>
<dbReference type="Pfam" id="PF01226">
    <property type="entry name" value="Form_Nir_trans"/>
    <property type="match status" value="1"/>
</dbReference>
<feature type="transmembrane region" description="Helical" evidence="5">
    <location>
        <begin position="187"/>
        <end position="210"/>
    </location>
</feature>
<dbReference type="RefSeq" id="WP_091699290.1">
    <property type="nucleotide sequence ID" value="NZ_FPCG01000013.1"/>
</dbReference>
<evidence type="ECO:0000313" key="7">
    <source>
        <dbReference type="Proteomes" id="UP000198881"/>
    </source>
</evidence>
<accession>A0A1I7MS39</accession>
<dbReference type="OrthoDB" id="3374311at2"/>
<keyword evidence="4 5" id="KW-0472">Membrane</keyword>
<feature type="transmembrane region" description="Helical" evidence="5">
    <location>
        <begin position="42"/>
        <end position="63"/>
    </location>
</feature>
<gene>
    <name evidence="6" type="ORF">SAMN04487966_11319</name>
</gene>
<feature type="transmembrane region" description="Helical" evidence="5">
    <location>
        <begin position="230"/>
        <end position="255"/>
    </location>
</feature>
<dbReference type="PANTHER" id="PTHR30520:SF2">
    <property type="entry name" value="INNER MEMBRANE PROTEIN YFDC"/>
    <property type="match status" value="1"/>
</dbReference>
<feature type="transmembrane region" description="Helical" evidence="5">
    <location>
        <begin position="156"/>
        <end position="175"/>
    </location>
</feature>
<organism evidence="6 7">
    <name type="scientific">Micrococcus terreus</name>
    <dbReference type="NCBI Taxonomy" id="574650"/>
    <lineage>
        <taxon>Bacteria</taxon>
        <taxon>Bacillati</taxon>
        <taxon>Actinomycetota</taxon>
        <taxon>Actinomycetes</taxon>
        <taxon>Micrococcales</taxon>
        <taxon>Micrococcaceae</taxon>
        <taxon>Micrococcus</taxon>
    </lineage>
</organism>
<reference evidence="6 7" key="1">
    <citation type="submission" date="2016-10" db="EMBL/GenBank/DDBJ databases">
        <authorList>
            <person name="de Groot N.N."/>
        </authorList>
    </citation>
    <scope>NUCLEOTIDE SEQUENCE [LARGE SCALE GENOMIC DNA]</scope>
    <source>
        <strain evidence="6 7">CGMCC 1.7054</strain>
    </source>
</reference>
<dbReference type="Proteomes" id="UP000198881">
    <property type="component" value="Unassembled WGS sequence"/>
</dbReference>
<evidence type="ECO:0000313" key="6">
    <source>
        <dbReference type="EMBL" id="SFV24738.1"/>
    </source>
</evidence>
<dbReference type="GO" id="GO:0005886">
    <property type="term" value="C:plasma membrane"/>
    <property type="evidence" value="ECO:0007669"/>
    <property type="project" value="TreeGrafter"/>
</dbReference>